<dbReference type="PRINTS" id="PR00598">
    <property type="entry name" value="HTHMARR"/>
</dbReference>
<dbReference type="KEGG" id="aser:Asera_38450"/>
<dbReference type="InterPro" id="IPR039422">
    <property type="entry name" value="MarR/SlyA-like"/>
</dbReference>
<dbReference type="GO" id="GO:0006950">
    <property type="term" value="P:response to stress"/>
    <property type="evidence" value="ECO:0007669"/>
    <property type="project" value="TreeGrafter"/>
</dbReference>
<evidence type="ECO:0000313" key="3">
    <source>
        <dbReference type="Proteomes" id="UP000680750"/>
    </source>
</evidence>
<proteinExistence type="predicted"/>
<evidence type="ECO:0000313" key="2">
    <source>
        <dbReference type="EMBL" id="BCJ29737.1"/>
    </source>
</evidence>
<dbReference type="PANTHER" id="PTHR33164">
    <property type="entry name" value="TRANSCRIPTIONAL REGULATOR, MARR FAMILY"/>
    <property type="match status" value="1"/>
</dbReference>
<name>A0A810L3C8_9ACTN</name>
<sequence length="215" mass="22134">MCTPIRALAGPALSLDSHPTPFLSGPLTPRLRAMCIGGYASAPAPATGGARQCGIIETVPTKRGSAAPAEPGVDEFAAALIALIQAARRTRGRVQSQLSDLSAAQLVALDAVAQAGVKGVGAVAGVIGVAQPTATRTVRTLVSRGLVVRAADPSDARGSVLRLTERGERTLQHAGGLFRDLLGQAWSDMSGTEQDSCIPLLRRLTDLLDRLSATP</sequence>
<dbReference type="EMBL" id="AP023354">
    <property type="protein sequence ID" value="BCJ29737.1"/>
    <property type="molecule type" value="Genomic_DNA"/>
</dbReference>
<feature type="domain" description="HTH marR-type" evidence="1">
    <location>
        <begin position="73"/>
        <end position="206"/>
    </location>
</feature>
<dbReference type="Pfam" id="PF01047">
    <property type="entry name" value="MarR"/>
    <property type="match status" value="1"/>
</dbReference>
<dbReference type="SMART" id="SM00347">
    <property type="entry name" value="HTH_MARR"/>
    <property type="match status" value="1"/>
</dbReference>
<organism evidence="2 3">
    <name type="scientific">Actinocatenispora sera</name>
    <dbReference type="NCBI Taxonomy" id="390989"/>
    <lineage>
        <taxon>Bacteria</taxon>
        <taxon>Bacillati</taxon>
        <taxon>Actinomycetota</taxon>
        <taxon>Actinomycetes</taxon>
        <taxon>Micromonosporales</taxon>
        <taxon>Micromonosporaceae</taxon>
        <taxon>Actinocatenispora</taxon>
    </lineage>
</organism>
<dbReference type="PANTHER" id="PTHR33164:SF57">
    <property type="entry name" value="MARR-FAMILY TRANSCRIPTIONAL REGULATOR"/>
    <property type="match status" value="1"/>
</dbReference>
<dbReference type="SUPFAM" id="SSF46785">
    <property type="entry name" value="Winged helix' DNA-binding domain"/>
    <property type="match status" value="1"/>
</dbReference>
<dbReference type="GO" id="GO:0003700">
    <property type="term" value="F:DNA-binding transcription factor activity"/>
    <property type="evidence" value="ECO:0007669"/>
    <property type="project" value="InterPro"/>
</dbReference>
<dbReference type="PROSITE" id="PS50995">
    <property type="entry name" value="HTH_MARR_2"/>
    <property type="match status" value="1"/>
</dbReference>
<dbReference type="InterPro" id="IPR000835">
    <property type="entry name" value="HTH_MarR-typ"/>
</dbReference>
<dbReference type="InterPro" id="IPR036390">
    <property type="entry name" value="WH_DNA-bd_sf"/>
</dbReference>
<keyword evidence="3" id="KW-1185">Reference proteome</keyword>
<dbReference type="Gene3D" id="1.10.10.10">
    <property type="entry name" value="Winged helix-like DNA-binding domain superfamily/Winged helix DNA-binding domain"/>
    <property type="match status" value="1"/>
</dbReference>
<evidence type="ECO:0000259" key="1">
    <source>
        <dbReference type="PROSITE" id="PS50995"/>
    </source>
</evidence>
<dbReference type="InterPro" id="IPR036388">
    <property type="entry name" value="WH-like_DNA-bd_sf"/>
</dbReference>
<gene>
    <name evidence="2" type="ORF">Asera_38450</name>
</gene>
<dbReference type="Proteomes" id="UP000680750">
    <property type="component" value="Chromosome"/>
</dbReference>
<reference evidence="2" key="1">
    <citation type="submission" date="2020-08" db="EMBL/GenBank/DDBJ databases">
        <title>Whole genome shotgun sequence of Actinocatenispora sera NBRC 101916.</title>
        <authorList>
            <person name="Komaki H."/>
            <person name="Tamura T."/>
        </authorList>
    </citation>
    <scope>NUCLEOTIDE SEQUENCE</scope>
    <source>
        <strain evidence="2">NBRC 101916</strain>
    </source>
</reference>
<accession>A0A810L3C8</accession>
<protein>
    <recommendedName>
        <fullName evidence="1">HTH marR-type domain-containing protein</fullName>
    </recommendedName>
</protein>
<dbReference type="AlphaFoldDB" id="A0A810L3C8"/>